<dbReference type="PANTHER" id="PTHR21047:SF2">
    <property type="entry name" value="THYMIDINE DIPHOSPHO-4-KETO-RHAMNOSE 3,5-EPIMERASE"/>
    <property type="match status" value="1"/>
</dbReference>
<dbReference type="Gene3D" id="2.60.120.10">
    <property type="entry name" value="Jelly Rolls"/>
    <property type="match status" value="1"/>
</dbReference>
<feature type="site" description="Participates in a stacking interaction with the thymidine ring of dTDP-4-oxo-6-deoxyglucose" evidence="6">
    <location>
        <position position="138"/>
    </location>
</feature>
<organism evidence="8">
    <name type="scientific">uncultured Gemmatimonadaceae bacterium</name>
    <dbReference type="NCBI Taxonomy" id="246130"/>
    <lineage>
        <taxon>Bacteria</taxon>
        <taxon>Pseudomonadati</taxon>
        <taxon>Gemmatimonadota</taxon>
        <taxon>Gemmatimonadia</taxon>
        <taxon>Gemmatimonadales</taxon>
        <taxon>Gemmatimonadaceae</taxon>
        <taxon>environmental samples</taxon>
    </lineage>
</organism>
<dbReference type="PANTHER" id="PTHR21047">
    <property type="entry name" value="DTDP-6-DEOXY-D-GLUCOSE-3,5 EPIMERASE"/>
    <property type="match status" value="1"/>
</dbReference>
<comment type="similarity">
    <text evidence="7">Belongs to the dTDP-4-dehydrorhamnose 3,5-epimerase family.</text>
</comment>
<comment type="catalytic activity">
    <reaction evidence="1 7">
        <text>dTDP-4-dehydro-6-deoxy-alpha-D-glucose = dTDP-4-dehydro-beta-L-rhamnose</text>
        <dbReference type="Rhea" id="RHEA:16969"/>
        <dbReference type="ChEBI" id="CHEBI:57649"/>
        <dbReference type="ChEBI" id="CHEBI:62830"/>
        <dbReference type="EC" id="5.1.3.13"/>
    </reaction>
</comment>
<evidence type="ECO:0000256" key="4">
    <source>
        <dbReference type="ARBA" id="ARBA00019595"/>
    </source>
</evidence>
<feature type="active site" description="Proton acceptor" evidence="5">
    <location>
        <position position="62"/>
    </location>
</feature>
<sequence>MIFTETPLAGAFVLGLEPREDSRGFFARTFDAKEFEARGMRPLVAQCNLSYNHARGTLRGMHMQLAPATEPKLVRCTRGAIYDVIVDMRPESATYLQHFGVELTADNRLQLYVPDMFAHGYLTLTDHAEVAYQVGEFYSPGYERGLRYDDPVLGIQWPVPVTVLSDKDAAWPLLGPAERARMVGA</sequence>
<proteinExistence type="inferred from homology"/>
<dbReference type="NCBIfam" id="TIGR01221">
    <property type="entry name" value="rmlC"/>
    <property type="match status" value="1"/>
</dbReference>
<reference evidence="8" key="1">
    <citation type="submission" date="2020-02" db="EMBL/GenBank/DDBJ databases">
        <authorList>
            <person name="Meier V. D."/>
        </authorList>
    </citation>
    <scope>NUCLEOTIDE SEQUENCE</scope>
    <source>
        <strain evidence="8">AVDCRST_MAG40</strain>
    </source>
</reference>
<protein>
    <recommendedName>
        <fullName evidence="4 7">dTDP-4-dehydrorhamnose 3,5-epimerase</fullName>
        <ecNumber evidence="3 7">5.1.3.13</ecNumber>
    </recommendedName>
    <alternativeName>
        <fullName evidence="7">Thymidine diphospho-4-keto-rhamnose 3,5-epimerase</fullName>
    </alternativeName>
</protein>
<evidence type="ECO:0000256" key="5">
    <source>
        <dbReference type="PIRSR" id="PIRSR600888-1"/>
    </source>
</evidence>
<evidence type="ECO:0000256" key="7">
    <source>
        <dbReference type="RuleBase" id="RU364069"/>
    </source>
</evidence>
<dbReference type="GO" id="GO:0019305">
    <property type="term" value="P:dTDP-rhamnose biosynthetic process"/>
    <property type="evidence" value="ECO:0007669"/>
    <property type="project" value="UniProtKB-UniRule"/>
</dbReference>
<accession>A0A6J4L2I1</accession>
<dbReference type="SUPFAM" id="SSF51182">
    <property type="entry name" value="RmlC-like cupins"/>
    <property type="match status" value="1"/>
</dbReference>
<dbReference type="Pfam" id="PF00908">
    <property type="entry name" value="dTDP_sugar_isom"/>
    <property type="match status" value="1"/>
</dbReference>
<dbReference type="AlphaFoldDB" id="A0A6J4L2I1"/>
<evidence type="ECO:0000256" key="3">
    <source>
        <dbReference type="ARBA" id="ARBA00012098"/>
    </source>
</evidence>
<dbReference type="GO" id="GO:0005829">
    <property type="term" value="C:cytosol"/>
    <property type="evidence" value="ECO:0007669"/>
    <property type="project" value="TreeGrafter"/>
</dbReference>
<dbReference type="InterPro" id="IPR011051">
    <property type="entry name" value="RmlC_Cupin_sf"/>
</dbReference>
<comment type="function">
    <text evidence="2 7">Catalyzes the epimerization of the C3' and C5'positions of dTDP-6-deoxy-D-xylo-4-hexulose, forming dTDP-6-deoxy-L-lyxo-4-hexulose.</text>
</comment>
<dbReference type="UniPathway" id="UPA00124"/>
<evidence type="ECO:0000256" key="6">
    <source>
        <dbReference type="PIRSR" id="PIRSR600888-3"/>
    </source>
</evidence>
<dbReference type="GO" id="GO:0008830">
    <property type="term" value="F:dTDP-4-dehydrorhamnose 3,5-epimerase activity"/>
    <property type="evidence" value="ECO:0007669"/>
    <property type="project" value="UniProtKB-UniRule"/>
</dbReference>
<dbReference type="EMBL" id="CADCTX010000465">
    <property type="protein sequence ID" value="CAA9321233.1"/>
    <property type="molecule type" value="Genomic_DNA"/>
</dbReference>
<evidence type="ECO:0000313" key="8">
    <source>
        <dbReference type="EMBL" id="CAA9321233.1"/>
    </source>
</evidence>
<comment type="pathway">
    <text evidence="7">Carbohydrate biosynthesis; dTDP-L-rhamnose biosynthesis.</text>
</comment>
<feature type="active site" description="Proton donor" evidence="5">
    <location>
        <position position="132"/>
    </location>
</feature>
<dbReference type="GO" id="GO:0000271">
    <property type="term" value="P:polysaccharide biosynthetic process"/>
    <property type="evidence" value="ECO:0007669"/>
    <property type="project" value="TreeGrafter"/>
</dbReference>
<comment type="subunit">
    <text evidence="7">Homodimer.</text>
</comment>
<keyword evidence="7 8" id="KW-0413">Isomerase</keyword>
<dbReference type="InterPro" id="IPR014710">
    <property type="entry name" value="RmlC-like_jellyroll"/>
</dbReference>
<name>A0A6J4L2I1_9BACT</name>
<dbReference type="InterPro" id="IPR000888">
    <property type="entry name" value="RmlC-like"/>
</dbReference>
<evidence type="ECO:0000256" key="1">
    <source>
        <dbReference type="ARBA" id="ARBA00001298"/>
    </source>
</evidence>
<evidence type="ECO:0000256" key="2">
    <source>
        <dbReference type="ARBA" id="ARBA00001997"/>
    </source>
</evidence>
<gene>
    <name evidence="8" type="ORF">AVDCRST_MAG40-1476</name>
</gene>
<dbReference type="EC" id="5.1.3.13" evidence="3 7"/>
<dbReference type="CDD" id="cd00438">
    <property type="entry name" value="cupin_RmlC"/>
    <property type="match status" value="1"/>
</dbReference>